<dbReference type="SMART" id="SM00418">
    <property type="entry name" value="HTH_ARSR"/>
    <property type="match status" value="1"/>
</dbReference>
<evidence type="ECO:0000256" key="3">
    <source>
        <dbReference type="ARBA" id="ARBA00023163"/>
    </source>
</evidence>
<organism evidence="5 6">
    <name type="scientific">Dermacoccus abyssi</name>
    <dbReference type="NCBI Taxonomy" id="322596"/>
    <lineage>
        <taxon>Bacteria</taxon>
        <taxon>Bacillati</taxon>
        <taxon>Actinomycetota</taxon>
        <taxon>Actinomycetes</taxon>
        <taxon>Micrococcales</taxon>
        <taxon>Dermacoccaceae</taxon>
        <taxon>Dermacoccus</taxon>
    </lineage>
</organism>
<dbReference type="InterPro" id="IPR001845">
    <property type="entry name" value="HTH_ArsR_DNA-bd_dom"/>
</dbReference>
<dbReference type="CDD" id="cd00090">
    <property type="entry name" value="HTH_ARSR"/>
    <property type="match status" value="1"/>
</dbReference>
<dbReference type="Gene3D" id="1.10.10.10">
    <property type="entry name" value="Winged helix-like DNA-binding domain superfamily/Winged helix DNA-binding domain"/>
    <property type="match status" value="1"/>
</dbReference>
<keyword evidence="1" id="KW-0805">Transcription regulation</keyword>
<keyword evidence="2" id="KW-0238">DNA-binding</keyword>
<dbReference type="Pfam" id="PF01022">
    <property type="entry name" value="HTH_5"/>
    <property type="match status" value="1"/>
</dbReference>
<evidence type="ECO:0000259" key="4">
    <source>
        <dbReference type="PROSITE" id="PS50987"/>
    </source>
</evidence>
<evidence type="ECO:0000256" key="1">
    <source>
        <dbReference type="ARBA" id="ARBA00023015"/>
    </source>
</evidence>
<dbReference type="GO" id="GO:0003677">
    <property type="term" value="F:DNA binding"/>
    <property type="evidence" value="ECO:0007669"/>
    <property type="project" value="UniProtKB-KW"/>
</dbReference>
<dbReference type="InterPro" id="IPR036390">
    <property type="entry name" value="WH_DNA-bd_sf"/>
</dbReference>
<dbReference type="NCBIfam" id="NF033788">
    <property type="entry name" value="HTH_metalloreg"/>
    <property type="match status" value="1"/>
</dbReference>
<dbReference type="AlphaFoldDB" id="A0A417Z0J2"/>
<dbReference type="RefSeq" id="WP_118914941.1">
    <property type="nucleotide sequence ID" value="NZ_CBCRVH010000023.1"/>
</dbReference>
<dbReference type="SUPFAM" id="SSF46785">
    <property type="entry name" value="Winged helix' DNA-binding domain"/>
    <property type="match status" value="1"/>
</dbReference>
<evidence type="ECO:0000256" key="2">
    <source>
        <dbReference type="ARBA" id="ARBA00023125"/>
    </source>
</evidence>
<gene>
    <name evidence="5" type="ORF">D1832_14030</name>
</gene>
<dbReference type="Proteomes" id="UP000285376">
    <property type="component" value="Unassembled WGS sequence"/>
</dbReference>
<name>A0A417Z0J2_9MICO</name>
<reference evidence="5 6" key="1">
    <citation type="submission" date="2018-08" db="EMBL/GenBank/DDBJ databases">
        <title>Whole genome sequence analysis of Dermacoccus abyssi bacteria isolated from Deep Mariana trench Micromonospora spp reveals genes involved in the environmental adaptation and production of secondary metabolites.</title>
        <authorList>
            <person name="Abdel-Mageed W.M."/>
            <person name="Lehri B."/>
            <person name="Nouioui I."/>
            <person name="Goodfellow I."/>
            <person name="Jaspars M."/>
            <person name="Karlyshev A."/>
        </authorList>
    </citation>
    <scope>NUCLEOTIDE SEQUENCE [LARGE SCALE GENOMIC DNA]</scope>
    <source>
        <strain evidence="5 6">MT1.1</strain>
    </source>
</reference>
<dbReference type="EMBL" id="QWLM01000023">
    <property type="protein sequence ID" value="RHW43828.1"/>
    <property type="molecule type" value="Genomic_DNA"/>
</dbReference>
<keyword evidence="3" id="KW-0804">Transcription</keyword>
<dbReference type="PANTHER" id="PTHR33154">
    <property type="entry name" value="TRANSCRIPTIONAL REGULATOR, ARSR FAMILY"/>
    <property type="match status" value="1"/>
</dbReference>
<dbReference type="InterPro" id="IPR051081">
    <property type="entry name" value="HTH_MetalResp_TranReg"/>
</dbReference>
<dbReference type="PROSITE" id="PS50987">
    <property type="entry name" value="HTH_ARSR_2"/>
    <property type="match status" value="1"/>
</dbReference>
<dbReference type="InterPro" id="IPR036388">
    <property type="entry name" value="WH-like_DNA-bd_sf"/>
</dbReference>
<proteinExistence type="predicted"/>
<evidence type="ECO:0000313" key="5">
    <source>
        <dbReference type="EMBL" id="RHW43828.1"/>
    </source>
</evidence>
<feature type="domain" description="HTH arsR-type" evidence="4">
    <location>
        <begin position="18"/>
        <end position="109"/>
    </location>
</feature>
<dbReference type="InterPro" id="IPR011991">
    <property type="entry name" value="ArsR-like_HTH"/>
</dbReference>
<sequence>MSTPAEFTCAPAADAALLPLDDANRRAELLKAIADPVRLRLLTYLAATPDGTVCACHLPSQLGITQPTLSHHLKKLTDAGLLMREQRGRWAHYTVVRSRLDEARSALEL</sequence>
<comment type="caution">
    <text evidence="5">The sequence shown here is derived from an EMBL/GenBank/DDBJ whole genome shotgun (WGS) entry which is preliminary data.</text>
</comment>
<dbReference type="PRINTS" id="PR00778">
    <property type="entry name" value="HTHARSR"/>
</dbReference>
<protein>
    <submittedName>
        <fullName evidence="5">ArsR family transcriptional regulator</fullName>
    </submittedName>
</protein>
<dbReference type="PANTHER" id="PTHR33154:SF18">
    <property type="entry name" value="ARSENICAL RESISTANCE OPERON REPRESSOR"/>
    <property type="match status" value="1"/>
</dbReference>
<dbReference type="GO" id="GO:0003700">
    <property type="term" value="F:DNA-binding transcription factor activity"/>
    <property type="evidence" value="ECO:0007669"/>
    <property type="project" value="InterPro"/>
</dbReference>
<evidence type="ECO:0000313" key="6">
    <source>
        <dbReference type="Proteomes" id="UP000285376"/>
    </source>
</evidence>
<accession>A0A417Z0J2</accession>